<dbReference type="InterPro" id="IPR012341">
    <property type="entry name" value="6hp_glycosidase-like_sf"/>
</dbReference>
<proteinExistence type="predicted"/>
<dbReference type="Proteomes" id="UP000286031">
    <property type="component" value="Unassembled WGS sequence"/>
</dbReference>
<accession>A0A413EX90</accession>
<evidence type="ECO:0000256" key="2">
    <source>
        <dbReference type="SAM" id="SignalP"/>
    </source>
</evidence>
<dbReference type="Pfam" id="PF07470">
    <property type="entry name" value="Glyco_hydro_88"/>
    <property type="match status" value="1"/>
</dbReference>
<dbReference type="Gene3D" id="1.50.10.10">
    <property type="match status" value="1"/>
</dbReference>
<dbReference type="PANTHER" id="PTHR33886:SF8">
    <property type="entry name" value="UNSATURATED RHAMNOGALACTURONAN HYDROLASE (EUROFUNG)"/>
    <property type="match status" value="1"/>
</dbReference>
<keyword evidence="2" id="KW-0732">Signal</keyword>
<gene>
    <name evidence="3" type="ORF">DWV35_03760</name>
</gene>
<comment type="caution">
    <text evidence="3">The sequence shown here is derived from an EMBL/GenBank/DDBJ whole genome shotgun (WGS) entry which is preliminary data.</text>
</comment>
<dbReference type="InterPro" id="IPR052043">
    <property type="entry name" value="PolySaccharide_Degr_Enz"/>
</dbReference>
<dbReference type="SUPFAM" id="SSF48208">
    <property type="entry name" value="Six-hairpin glycosidases"/>
    <property type="match status" value="1"/>
</dbReference>
<dbReference type="InterPro" id="IPR008928">
    <property type="entry name" value="6-hairpin_glycosidase_sf"/>
</dbReference>
<dbReference type="GO" id="GO:0016787">
    <property type="term" value="F:hydrolase activity"/>
    <property type="evidence" value="ECO:0007669"/>
    <property type="project" value="UniProtKB-KW"/>
</dbReference>
<dbReference type="RefSeq" id="WP_117512242.1">
    <property type="nucleotide sequence ID" value="NZ_CP113514.1"/>
</dbReference>
<dbReference type="PANTHER" id="PTHR33886">
    <property type="entry name" value="UNSATURATED RHAMNOGALACTURONAN HYDROLASE (EUROFUNG)"/>
    <property type="match status" value="1"/>
</dbReference>
<evidence type="ECO:0000313" key="3">
    <source>
        <dbReference type="EMBL" id="RGX12523.1"/>
    </source>
</evidence>
<feature type="chain" id="PRO_5019023580" evidence="2">
    <location>
        <begin position="24"/>
        <end position="374"/>
    </location>
</feature>
<organism evidence="3 4">
    <name type="scientific">Bacteroides ovatus</name>
    <dbReference type="NCBI Taxonomy" id="28116"/>
    <lineage>
        <taxon>Bacteria</taxon>
        <taxon>Pseudomonadati</taxon>
        <taxon>Bacteroidota</taxon>
        <taxon>Bacteroidia</taxon>
        <taxon>Bacteroidales</taxon>
        <taxon>Bacteroidaceae</taxon>
        <taxon>Bacteroides</taxon>
    </lineage>
</organism>
<evidence type="ECO:0000256" key="1">
    <source>
        <dbReference type="ARBA" id="ARBA00022801"/>
    </source>
</evidence>
<keyword evidence="1 3" id="KW-0378">Hydrolase</keyword>
<dbReference type="GO" id="GO:0005975">
    <property type="term" value="P:carbohydrate metabolic process"/>
    <property type="evidence" value="ECO:0007669"/>
    <property type="project" value="InterPro"/>
</dbReference>
<dbReference type="InterPro" id="IPR010905">
    <property type="entry name" value="Glyco_hydro_88"/>
</dbReference>
<evidence type="ECO:0000313" key="4">
    <source>
        <dbReference type="Proteomes" id="UP000286031"/>
    </source>
</evidence>
<protein>
    <submittedName>
        <fullName evidence="3">Glycosyl hydrolase</fullName>
    </submittedName>
</protein>
<dbReference type="AlphaFoldDB" id="A0A413EX90"/>
<dbReference type="EMBL" id="QSBI01000003">
    <property type="protein sequence ID" value="RGX12523.1"/>
    <property type="molecule type" value="Genomic_DNA"/>
</dbReference>
<name>A0A413EX90_BACOV</name>
<reference evidence="3 4" key="1">
    <citation type="submission" date="2018-08" db="EMBL/GenBank/DDBJ databases">
        <title>A genome reference for cultivated species of the human gut microbiota.</title>
        <authorList>
            <person name="Zou Y."/>
            <person name="Xue W."/>
            <person name="Luo G."/>
        </authorList>
    </citation>
    <scope>NUCLEOTIDE SEQUENCE [LARGE SCALE GENOMIC DNA]</scope>
    <source>
        <strain evidence="3 4">AF04-46</strain>
    </source>
</reference>
<sequence>MKKNYLIYALWMAVFLSSNVVSAQNYFGDFPVKADPKTVGNKLSKRLMETKHQLYGDRGIHYAEVCTWYGALRFAELTNNKELIKLLRNRFELLFHLEKELLPPPIHVDQNMFGCLPLRFYNITKDKRYLDLGLPYADTQWQLPANANEEERKWDKKGYSWQTRLWIDDMYMITIVQSEAYKATGDPKYINRAAKEMVLYLDELQHPNGLFYHAPDVPYYWGRGDGWMAVGMTELLYNLPEKDPNRARIMKGYLLMMDNLKKYVNKDGLWNQLITEPDFWTETSGSAMFAYAMIVGVNNGWLNKEEYAPVARRAWLGLCNYINDKNDLTEVCVGTGKKNSKQYYMDRPRIAGDYHGQAPIIWCAYALLNNVSSK</sequence>
<feature type="signal peptide" evidence="2">
    <location>
        <begin position="1"/>
        <end position="23"/>
    </location>
</feature>